<dbReference type="Proteomes" id="UP000006591">
    <property type="component" value="Chromosome 1"/>
</dbReference>
<reference evidence="2" key="1">
    <citation type="submission" date="2015-04" db="UniProtKB">
        <authorList>
            <consortium name="EnsemblPlants"/>
        </authorList>
    </citation>
    <scope>IDENTIFICATION</scope>
    <source>
        <strain evidence="2">SL10</strain>
    </source>
</reference>
<organism evidence="2">
    <name type="scientific">Oryza nivara</name>
    <name type="common">Indian wild rice</name>
    <name type="synonym">Oryza sativa f. spontanea</name>
    <dbReference type="NCBI Taxonomy" id="4536"/>
    <lineage>
        <taxon>Eukaryota</taxon>
        <taxon>Viridiplantae</taxon>
        <taxon>Streptophyta</taxon>
        <taxon>Embryophyta</taxon>
        <taxon>Tracheophyta</taxon>
        <taxon>Spermatophyta</taxon>
        <taxon>Magnoliopsida</taxon>
        <taxon>Liliopsida</taxon>
        <taxon>Poales</taxon>
        <taxon>Poaceae</taxon>
        <taxon>BOP clade</taxon>
        <taxon>Oryzoideae</taxon>
        <taxon>Oryzeae</taxon>
        <taxon>Oryzinae</taxon>
        <taxon>Oryza</taxon>
    </lineage>
</organism>
<evidence type="ECO:0000313" key="2">
    <source>
        <dbReference type="EnsemblPlants" id="ONIVA01G00590.1"/>
    </source>
</evidence>
<sequence length="264" mass="29870">MAEAATLEGKPRRRWRARTMVTRCRRRPSADPLGCAVDWLKRDANLQMHMRRHSDKYKSVPMLTKPPAAVNITKGSRHGNWDRCREPMQNPPPRRLVGLGGLLLGLLGLLAEEAASLVLALGGLVPRRLRRAGGLVLRRMCRHTAADFLRRAHLRQLTAFLRRRRRRRRGGRPSCSRVVAAAASSPVADRRSPVSRLPHRSPPHTRRSPCSVRERKRREVERGGEEEAEMWDLRGPHAESAATSDKTRVKTVKDVVYTGFGFIS</sequence>
<evidence type="ECO:0000256" key="1">
    <source>
        <dbReference type="SAM" id="MobiDB-lite"/>
    </source>
</evidence>
<feature type="region of interest" description="Disordered" evidence="1">
    <location>
        <begin position="165"/>
        <end position="247"/>
    </location>
</feature>
<evidence type="ECO:0000313" key="3">
    <source>
        <dbReference type="Proteomes" id="UP000006591"/>
    </source>
</evidence>
<proteinExistence type="predicted"/>
<feature type="compositionally biased region" description="Basic residues" evidence="1">
    <location>
        <begin position="197"/>
        <end position="207"/>
    </location>
</feature>
<dbReference type="AlphaFoldDB" id="A0A0E0FF43"/>
<dbReference type="HOGENOM" id="CLU_1055164_0_0_1"/>
<protein>
    <submittedName>
        <fullName evidence="2">Uncharacterized protein</fullName>
    </submittedName>
</protein>
<dbReference type="EnsemblPlants" id="ONIVA01G00590.1">
    <property type="protein sequence ID" value="ONIVA01G00590.1"/>
    <property type="gene ID" value="ONIVA01G00590"/>
</dbReference>
<dbReference type="Gramene" id="ONIVA01G00590.1">
    <property type="protein sequence ID" value="ONIVA01G00590.1"/>
    <property type="gene ID" value="ONIVA01G00590"/>
</dbReference>
<reference evidence="2" key="2">
    <citation type="submission" date="2018-04" db="EMBL/GenBank/DDBJ databases">
        <title>OnivRS2 (Oryza nivara Reference Sequence Version 2).</title>
        <authorList>
            <person name="Zhang J."/>
            <person name="Kudrna D."/>
            <person name="Lee S."/>
            <person name="Talag J."/>
            <person name="Rajasekar S."/>
            <person name="Welchert J."/>
            <person name="Hsing Y.-I."/>
            <person name="Wing R.A."/>
        </authorList>
    </citation>
    <scope>NUCLEOTIDE SEQUENCE [LARGE SCALE GENOMIC DNA]</scope>
</reference>
<keyword evidence="3" id="KW-1185">Reference proteome</keyword>
<accession>A0A0E0FF43</accession>
<feature type="compositionally biased region" description="Low complexity" evidence="1">
    <location>
        <begin position="172"/>
        <end position="187"/>
    </location>
</feature>
<feature type="compositionally biased region" description="Basic and acidic residues" evidence="1">
    <location>
        <begin position="217"/>
        <end position="237"/>
    </location>
</feature>
<feature type="region of interest" description="Disordered" evidence="1">
    <location>
        <begin position="70"/>
        <end position="89"/>
    </location>
</feature>
<name>A0A0E0FF43_ORYNI</name>